<keyword evidence="2" id="KW-1185">Reference proteome</keyword>
<dbReference type="Proteomes" id="UP001315278">
    <property type="component" value="Unassembled WGS sequence"/>
</dbReference>
<evidence type="ECO:0000313" key="2">
    <source>
        <dbReference type="Proteomes" id="UP001315278"/>
    </source>
</evidence>
<sequence>MGTTLKISDDIRWGKLVKSWATGRNYFDTAADPIPIPRTLDELVSTASGVGVDITFPDGMVGLAVIQYSPQTAVVKLPPKAMVEQTEEQLRQPGAVYPMPAFYETFFETPLPAMSTDDLFNLHAARIGDYSVRNCG</sequence>
<organism evidence="1 2">
    <name type="scientific">Bradyrhizobium jicamae</name>
    <dbReference type="NCBI Taxonomy" id="280332"/>
    <lineage>
        <taxon>Bacteria</taxon>
        <taxon>Pseudomonadati</taxon>
        <taxon>Pseudomonadota</taxon>
        <taxon>Alphaproteobacteria</taxon>
        <taxon>Hyphomicrobiales</taxon>
        <taxon>Nitrobacteraceae</taxon>
        <taxon>Bradyrhizobium</taxon>
    </lineage>
</organism>
<proteinExistence type="predicted"/>
<evidence type="ECO:0000313" key="1">
    <source>
        <dbReference type="EMBL" id="MBR0797920.1"/>
    </source>
</evidence>
<dbReference type="EMBL" id="JAFCJH010000022">
    <property type="protein sequence ID" value="MBR0797920.1"/>
    <property type="molecule type" value="Genomic_DNA"/>
</dbReference>
<accession>A0ABS5FMB9</accession>
<name>A0ABS5FMB9_9BRAD</name>
<comment type="caution">
    <text evidence="1">The sequence shown here is derived from an EMBL/GenBank/DDBJ whole genome shotgun (WGS) entry which is preliminary data.</text>
</comment>
<protein>
    <submittedName>
        <fullName evidence="1">Uncharacterized protein</fullName>
    </submittedName>
</protein>
<dbReference type="RefSeq" id="WP_212392614.1">
    <property type="nucleotide sequence ID" value="NZ_JAFCJH010000022.1"/>
</dbReference>
<gene>
    <name evidence="1" type="ORF">JQ615_21255</name>
</gene>
<reference evidence="2" key="1">
    <citation type="journal article" date="2021" name="ISME J.">
        <title>Evolutionary origin and ecological implication of a unique nif island in free-living Bradyrhizobium lineages.</title>
        <authorList>
            <person name="Tao J."/>
        </authorList>
    </citation>
    <scope>NUCLEOTIDE SEQUENCE [LARGE SCALE GENOMIC DNA]</scope>
    <source>
        <strain evidence="2">SZCCT0434</strain>
    </source>
</reference>